<gene>
    <name evidence="2" type="ORF">FIE12Z_8027</name>
</gene>
<comment type="caution">
    <text evidence="2">The sequence shown here is derived from an EMBL/GenBank/DDBJ whole genome shotgun (WGS) entry which is preliminary data.</text>
</comment>
<proteinExistence type="predicted"/>
<feature type="region of interest" description="Disordered" evidence="1">
    <location>
        <begin position="109"/>
        <end position="131"/>
    </location>
</feature>
<feature type="compositionally biased region" description="Basic and acidic residues" evidence="1">
    <location>
        <begin position="119"/>
        <end position="131"/>
    </location>
</feature>
<keyword evidence="3" id="KW-1185">Reference proteome</keyword>
<dbReference type="Proteomes" id="UP000265631">
    <property type="component" value="Unassembled WGS sequence"/>
</dbReference>
<evidence type="ECO:0000256" key="1">
    <source>
        <dbReference type="SAM" id="MobiDB-lite"/>
    </source>
</evidence>
<dbReference type="EMBL" id="PXXK01000236">
    <property type="protein sequence ID" value="RFN47753.1"/>
    <property type="molecule type" value="Genomic_DNA"/>
</dbReference>
<accession>A0A395MK88</accession>
<reference evidence="2 3" key="1">
    <citation type="journal article" date="2018" name="PLoS Pathog.">
        <title>Evolution of structural diversity of trichothecenes, a family of toxins produced by plant pathogenic and entomopathogenic fungi.</title>
        <authorList>
            <person name="Proctor R.H."/>
            <person name="McCormick S.P."/>
            <person name="Kim H.S."/>
            <person name="Cardoza R.E."/>
            <person name="Stanley A.M."/>
            <person name="Lindo L."/>
            <person name="Kelly A."/>
            <person name="Brown D.W."/>
            <person name="Lee T."/>
            <person name="Vaughan M.M."/>
            <person name="Alexander N.J."/>
            <person name="Busman M."/>
            <person name="Gutierrez S."/>
        </authorList>
    </citation>
    <scope>NUCLEOTIDE SEQUENCE [LARGE SCALE GENOMIC DNA]</scope>
    <source>
        <strain evidence="2 3">NRRL 13405</strain>
    </source>
</reference>
<dbReference type="AlphaFoldDB" id="A0A395MK88"/>
<protein>
    <submittedName>
        <fullName evidence="2">Uncharacterized protein</fullName>
    </submittedName>
</protein>
<evidence type="ECO:0000313" key="3">
    <source>
        <dbReference type="Proteomes" id="UP000265631"/>
    </source>
</evidence>
<feature type="region of interest" description="Disordered" evidence="1">
    <location>
        <begin position="70"/>
        <end position="92"/>
    </location>
</feature>
<evidence type="ECO:0000313" key="2">
    <source>
        <dbReference type="EMBL" id="RFN47753.1"/>
    </source>
</evidence>
<organism evidence="2 3">
    <name type="scientific">Fusarium flagelliforme</name>
    <dbReference type="NCBI Taxonomy" id="2675880"/>
    <lineage>
        <taxon>Eukaryota</taxon>
        <taxon>Fungi</taxon>
        <taxon>Dikarya</taxon>
        <taxon>Ascomycota</taxon>
        <taxon>Pezizomycotina</taxon>
        <taxon>Sordariomycetes</taxon>
        <taxon>Hypocreomycetidae</taxon>
        <taxon>Hypocreales</taxon>
        <taxon>Nectriaceae</taxon>
        <taxon>Fusarium</taxon>
        <taxon>Fusarium incarnatum-equiseti species complex</taxon>
    </lineage>
</organism>
<sequence length="131" mass="14848">MLHGLQFLVKQLHLIFSAGTRYVLLVLNGNDGLKWLFDPSTSSLTGNYTLFWPYRNEFYLIPPPRHRDAVKVPRPTTPNAPSFIPTPLDGSALPKRVLPSPVEQEAMLNNTTVDPVFRGSDELDQHRHTWG</sequence>
<name>A0A395MK88_9HYPO</name>